<sequence length="206" mass="22403">MTDTAPLSKGQRTAQRLLDEAQILFASQGYDATSLRQIATAADIKEPGIYNHFAGKEALYEAVLNRALTPLANAMADSVSQAGDIRDYTDLPALMTDLLWAHPEMAGLFQQALQGDAESAGTRLMQRWLHALFEQGVDSLKVLGSLADTDKATLAINVLAIFNLTTGYFLSQRAFNMMANGSLNSAENVARQKALLRKVVRAMLVN</sequence>
<dbReference type="SUPFAM" id="SSF46689">
    <property type="entry name" value="Homeodomain-like"/>
    <property type="match status" value="1"/>
</dbReference>
<dbReference type="InterPro" id="IPR001647">
    <property type="entry name" value="HTH_TetR"/>
</dbReference>
<evidence type="ECO:0000259" key="5">
    <source>
        <dbReference type="PROSITE" id="PS50977"/>
    </source>
</evidence>
<dbReference type="Gene3D" id="1.10.357.10">
    <property type="entry name" value="Tetracycline Repressor, domain 2"/>
    <property type="match status" value="1"/>
</dbReference>
<feature type="DNA-binding region" description="H-T-H motif" evidence="4">
    <location>
        <begin position="34"/>
        <end position="53"/>
    </location>
</feature>
<dbReference type="RefSeq" id="WP_189476363.1">
    <property type="nucleotide sequence ID" value="NZ_BMYM01000001.1"/>
</dbReference>
<dbReference type="PROSITE" id="PS50977">
    <property type="entry name" value="HTH_TETR_2"/>
    <property type="match status" value="1"/>
</dbReference>
<evidence type="ECO:0000313" key="6">
    <source>
        <dbReference type="EMBL" id="GHD30733.1"/>
    </source>
</evidence>
<organism evidence="6 7">
    <name type="scientific">Parahalioglobus pacificus</name>
    <dbReference type="NCBI Taxonomy" id="930806"/>
    <lineage>
        <taxon>Bacteria</taxon>
        <taxon>Pseudomonadati</taxon>
        <taxon>Pseudomonadota</taxon>
        <taxon>Gammaproteobacteria</taxon>
        <taxon>Cellvibrionales</taxon>
        <taxon>Halieaceae</taxon>
        <taxon>Parahalioglobus</taxon>
    </lineage>
</organism>
<dbReference type="InterPro" id="IPR009057">
    <property type="entry name" value="Homeodomain-like_sf"/>
</dbReference>
<dbReference type="InterPro" id="IPR050109">
    <property type="entry name" value="HTH-type_TetR-like_transc_reg"/>
</dbReference>
<comment type="caution">
    <text evidence="6">The sequence shown here is derived from an EMBL/GenBank/DDBJ whole genome shotgun (WGS) entry which is preliminary data.</text>
</comment>
<keyword evidence="7" id="KW-1185">Reference proteome</keyword>
<dbReference type="PANTHER" id="PTHR30055">
    <property type="entry name" value="HTH-TYPE TRANSCRIPTIONAL REGULATOR RUTR"/>
    <property type="match status" value="1"/>
</dbReference>
<dbReference type="AlphaFoldDB" id="A0A919CJ90"/>
<reference evidence="6" key="1">
    <citation type="journal article" date="2014" name="Int. J. Syst. Evol. Microbiol.">
        <title>Complete genome sequence of Corynebacterium casei LMG S-19264T (=DSM 44701T), isolated from a smear-ripened cheese.</title>
        <authorList>
            <consortium name="US DOE Joint Genome Institute (JGI-PGF)"/>
            <person name="Walter F."/>
            <person name="Albersmeier A."/>
            <person name="Kalinowski J."/>
            <person name="Ruckert C."/>
        </authorList>
    </citation>
    <scope>NUCLEOTIDE SEQUENCE</scope>
    <source>
        <strain evidence="6">KCTC 23430</strain>
    </source>
</reference>
<feature type="domain" description="HTH tetR-type" evidence="5">
    <location>
        <begin position="11"/>
        <end position="71"/>
    </location>
</feature>
<evidence type="ECO:0000256" key="1">
    <source>
        <dbReference type="ARBA" id="ARBA00023015"/>
    </source>
</evidence>
<dbReference type="GO" id="GO:0000976">
    <property type="term" value="F:transcription cis-regulatory region binding"/>
    <property type="evidence" value="ECO:0007669"/>
    <property type="project" value="TreeGrafter"/>
</dbReference>
<evidence type="ECO:0000256" key="3">
    <source>
        <dbReference type="ARBA" id="ARBA00023163"/>
    </source>
</evidence>
<dbReference type="EMBL" id="BMYM01000001">
    <property type="protein sequence ID" value="GHD30733.1"/>
    <property type="molecule type" value="Genomic_DNA"/>
</dbReference>
<proteinExistence type="predicted"/>
<evidence type="ECO:0000256" key="4">
    <source>
        <dbReference type="PROSITE-ProRule" id="PRU00335"/>
    </source>
</evidence>
<accession>A0A919CJ90</accession>
<dbReference type="Pfam" id="PF00440">
    <property type="entry name" value="TetR_N"/>
    <property type="match status" value="1"/>
</dbReference>
<evidence type="ECO:0000256" key="2">
    <source>
        <dbReference type="ARBA" id="ARBA00023125"/>
    </source>
</evidence>
<evidence type="ECO:0000313" key="7">
    <source>
        <dbReference type="Proteomes" id="UP000644693"/>
    </source>
</evidence>
<name>A0A919CJ90_9GAMM</name>
<protein>
    <recommendedName>
        <fullName evidence="5">HTH tetR-type domain-containing protein</fullName>
    </recommendedName>
</protein>
<gene>
    <name evidence="6" type="ORF">GCM10007053_12830</name>
</gene>
<dbReference type="PRINTS" id="PR00455">
    <property type="entry name" value="HTHTETR"/>
</dbReference>
<dbReference type="Proteomes" id="UP000644693">
    <property type="component" value="Unassembled WGS sequence"/>
</dbReference>
<dbReference type="PANTHER" id="PTHR30055:SF234">
    <property type="entry name" value="HTH-TYPE TRANSCRIPTIONAL REGULATOR BETI"/>
    <property type="match status" value="1"/>
</dbReference>
<keyword evidence="3" id="KW-0804">Transcription</keyword>
<reference evidence="6" key="2">
    <citation type="submission" date="2020-09" db="EMBL/GenBank/DDBJ databases">
        <authorList>
            <person name="Sun Q."/>
            <person name="Kim S."/>
        </authorList>
    </citation>
    <scope>NUCLEOTIDE SEQUENCE</scope>
    <source>
        <strain evidence="6">KCTC 23430</strain>
    </source>
</reference>
<dbReference type="GO" id="GO:0003700">
    <property type="term" value="F:DNA-binding transcription factor activity"/>
    <property type="evidence" value="ECO:0007669"/>
    <property type="project" value="TreeGrafter"/>
</dbReference>
<keyword evidence="1" id="KW-0805">Transcription regulation</keyword>
<keyword evidence="2 4" id="KW-0238">DNA-binding</keyword>